<sequence>MRASIRCALDCCTKAKNEGYWRTIYCWEIFADANLNKMDKGLLQKYDARTTAKQLRIVFVSVPAGDKAAELARLIVNSHLGACVKVLPPLTSYYIYEGQFNEDAEQVLMIKTSEAALEELEQLVKSNHPYDVPEFLAVPVDYAHAPYAEWLINGSHMEWDLYYFLSGKKPAPTDVSECPAFQKLKEFVDSKRKMSTDLKPVYETIDKRRDEWIQILKESIAIESVSSDPARRGEVRRMVEWTMAYLSKQGAKCWLEELGEQTLHDGKKLPLPPCLLGELGHDPKKKTVLLYGHLDVQPARKEDGWNTEPFVMVESDGKLWGRGTSDDKGPVLSWIHAIQVLNEHKIEIPVNIKFCFEAMEESGSEGLTELLQRKKTDGWLADVEYTCISDSYWLGTEKPCLSYGLRGICSYHVEVSGLQQDLHSGVYGGSVYEPLNDLFYLMSQLMDVNGKILIPGIMDQVAEVTQIEKEAYEKIDFDVKEYRESVGAAKLPSEHKETLLMNRWRFPSLSVHGVEGAFSDPGDKTVIPSKVSGKFSIRVVPNMEPENINSLVAKYLNELWEKRGSGNKMKLITNQGSVPWVHPIDHPHFKAASRAVKKVYNVEPDFIREGCSIPITLTFQELTGHSVILLPTNASDSMAHSQNEKMRTHCYIDGIKLLATYLMELGH</sequence>
<dbReference type="SUPFAM" id="SSF54913">
    <property type="entry name" value="GlnB-like"/>
    <property type="match status" value="1"/>
</dbReference>
<dbReference type="Proteomes" id="UP001177023">
    <property type="component" value="Unassembled WGS sequence"/>
</dbReference>
<dbReference type="InterPro" id="IPR001261">
    <property type="entry name" value="ArgE/DapE_CS"/>
</dbReference>
<dbReference type="Gene3D" id="3.40.630.10">
    <property type="entry name" value="Zn peptidases"/>
    <property type="match status" value="1"/>
</dbReference>
<dbReference type="InterPro" id="IPR015867">
    <property type="entry name" value="N-reg_PII/ATP_PRibTrfase_C"/>
</dbReference>
<dbReference type="InterPro" id="IPR004323">
    <property type="entry name" value="Ion_tolerance_CutA"/>
</dbReference>
<comment type="similarity">
    <text evidence="2">Belongs to the CutA family.</text>
</comment>
<dbReference type="EMBL" id="CATQJA010001407">
    <property type="protein sequence ID" value="CAJ0567116.1"/>
    <property type="molecule type" value="Genomic_DNA"/>
</dbReference>
<dbReference type="InterPro" id="IPR011322">
    <property type="entry name" value="N-reg_PII-like_a/b"/>
</dbReference>
<dbReference type="PANTHER" id="PTHR43270">
    <property type="entry name" value="BETA-ALA-HIS DIPEPTIDASE"/>
    <property type="match status" value="1"/>
</dbReference>
<keyword evidence="5" id="KW-0378">Hydrolase</keyword>
<keyword evidence="8" id="KW-1185">Reference proteome</keyword>
<evidence type="ECO:0000256" key="1">
    <source>
        <dbReference type="ARBA" id="ARBA00006247"/>
    </source>
</evidence>
<evidence type="ECO:0000259" key="6">
    <source>
        <dbReference type="Pfam" id="PF07687"/>
    </source>
</evidence>
<dbReference type="PANTHER" id="PTHR43270:SF4">
    <property type="entry name" value="CARNOSINE DIPEPTIDASE 2, ISOFORM A"/>
    <property type="match status" value="1"/>
</dbReference>
<dbReference type="SUPFAM" id="SSF53187">
    <property type="entry name" value="Zn-dependent exopeptidases"/>
    <property type="match status" value="1"/>
</dbReference>
<evidence type="ECO:0000256" key="5">
    <source>
        <dbReference type="ARBA" id="ARBA00022801"/>
    </source>
</evidence>
<dbReference type="AlphaFoldDB" id="A0AA36FYU2"/>
<comment type="caution">
    <text evidence="7">The sequence shown here is derived from an EMBL/GenBank/DDBJ whole genome shotgun (WGS) entry which is preliminary data.</text>
</comment>
<evidence type="ECO:0000256" key="4">
    <source>
        <dbReference type="ARBA" id="ARBA00022723"/>
    </source>
</evidence>
<evidence type="ECO:0000313" key="8">
    <source>
        <dbReference type="Proteomes" id="UP001177023"/>
    </source>
</evidence>
<proteinExistence type="inferred from homology"/>
<dbReference type="PROSITE" id="PS00759">
    <property type="entry name" value="ARGE_DAPE_CPG2_2"/>
    <property type="match status" value="1"/>
</dbReference>
<dbReference type="GO" id="GO:0046872">
    <property type="term" value="F:metal ion binding"/>
    <property type="evidence" value="ECO:0007669"/>
    <property type="project" value="UniProtKB-KW"/>
</dbReference>
<protein>
    <recommendedName>
        <fullName evidence="6">Peptidase M20 dimerisation domain-containing protein</fullName>
    </recommendedName>
</protein>
<dbReference type="GO" id="GO:0006508">
    <property type="term" value="P:proteolysis"/>
    <property type="evidence" value="ECO:0007669"/>
    <property type="project" value="UniProtKB-KW"/>
</dbReference>
<evidence type="ECO:0000256" key="3">
    <source>
        <dbReference type="ARBA" id="ARBA00022670"/>
    </source>
</evidence>
<feature type="domain" description="Peptidase M20 dimerisation" evidence="6">
    <location>
        <begin position="403"/>
        <end position="560"/>
    </location>
</feature>
<keyword evidence="3" id="KW-0645">Protease</keyword>
<dbReference type="Gene3D" id="3.30.70.360">
    <property type="match status" value="1"/>
</dbReference>
<dbReference type="Pfam" id="PF03091">
    <property type="entry name" value="CutA1"/>
    <property type="match status" value="1"/>
</dbReference>
<dbReference type="Pfam" id="PF01546">
    <property type="entry name" value="Peptidase_M20"/>
    <property type="match status" value="1"/>
</dbReference>
<feature type="non-terminal residue" evidence="7">
    <location>
        <position position="1"/>
    </location>
</feature>
<evidence type="ECO:0000256" key="2">
    <source>
        <dbReference type="ARBA" id="ARBA00010169"/>
    </source>
</evidence>
<reference evidence="7" key="1">
    <citation type="submission" date="2023-06" db="EMBL/GenBank/DDBJ databases">
        <authorList>
            <person name="Delattre M."/>
        </authorList>
    </citation>
    <scope>NUCLEOTIDE SEQUENCE</scope>
    <source>
        <strain evidence="7">AF72</strain>
    </source>
</reference>
<dbReference type="Pfam" id="PF07687">
    <property type="entry name" value="M20_dimer"/>
    <property type="match status" value="1"/>
</dbReference>
<dbReference type="InterPro" id="IPR051458">
    <property type="entry name" value="Cyt/Met_Dipeptidase"/>
</dbReference>
<dbReference type="CDD" id="cd05676">
    <property type="entry name" value="M20_dipept_like_CNDP"/>
    <property type="match status" value="1"/>
</dbReference>
<dbReference type="InterPro" id="IPR011650">
    <property type="entry name" value="Peptidase_M20_dimer"/>
</dbReference>
<comment type="similarity">
    <text evidence="1">Belongs to the peptidase M20A family.</text>
</comment>
<dbReference type="GO" id="GO:0008233">
    <property type="term" value="F:peptidase activity"/>
    <property type="evidence" value="ECO:0007669"/>
    <property type="project" value="UniProtKB-KW"/>
</dbReference>
<dbReference type="Gene3D" id="3.30.70.120">
    <property type="match status" value="1"/>
</dbReference>
<accession>A0AA36FYU2</accession>
<evidence type="ECO:0000313" key="7">
    <source>
        <dbReference type="EMBL" id="CAJ0567116.1"/>
    </source>
</evidence>
<dbReference type="InterPro" id="IPR002933">
    <property type="entry name" value="Peptidase_M20"/>
</dbReference>
<name>A0AA36FYU2_9BILA</name>
<organism evidence="7 8">
    <name type="scientific">Mesorhabditis spiculigera</name>
    <dbReference type="NCBI Taxonomy" id="96644"/>
    <lineage>
        <taxon>Eukaryota</taxon>
        <taxon>Metazoa</taxon>
        <taxon>Ecdysozoa</taxon>
        <taxon>Nematoda</taxon>
        <taxon>Chromadorea</taxon>
        <taxon>Rhabditida</taxon>
        <taxon>Rhabditina</taxon>
        <taxon>Rhabditomorpha</taxon>
        <taxon>Rhabditoidea</taxon>
        <taxon>Rhabditidae</taxon>
        <taxon>Mesorhabditinae</taxon>
        <taxon>Mesorhabditis</taxon>
    </lineage>
</organism>
<gene>
    <name evidence="7" type="ORF">MSPICULIGERA_LOCUS5680</name>
</gene>
<dbReference type="GO" id="GO:0010038">
    <property type="term" value="P:response to metal ion"/>
    <property type="evidence" value="ECO:0007669"/>
    <property type="project" value="InterPro"/>
</dbReference>
<keyword evidence="4" id="KW-0479">Metal-binding</keyword>